<protein>
    <submittedName>
        <fullName evidence="2">Uncharacterized protein</fullName>
    </submittedName>
</protein>
<reference evidence="2" key="1">
    <citation type="submission" date="2016-11" db="UniProtKB">
        <authorList>
            <consortium name="WormBaseParasite"/>
        </authorList>
    </citation>
    <scope>IDENTIFICATION</scope>
</reference>
<dbReference type="AlphaFoldDB" id="A0A1I8AA41"/>
<name>A0A1I8AA41_9BILA</name>
<evidence type="ECO:0000313" key="1">
    <source>
        <dbReference type="Proteomes" id="UP000095287"/>
    </source>
</evidence>
<sequence>MYMQMKCGADEQVTTNRRQRDDHVRLSFENNSNALINSVQILLTTAFIELRSNSDITKCTTLTKVFEGEWEGVMRDLTGVVHHELAATLLVQDAITTFSATDGILWFDLIFAVTFSTDVHHTI</sequence>
<organism evidence="1 2">
    <name type="scientific">Steinernema glaseri</name>
    <dbReference type="NCBI Taxonomy" id="37863"/>
    <lineage>
        <taxon>Eukaryota</taxon>
        <taxon>Metazoa</taxon>
        <taxon>Ecdysozoa</taxon>
        <taxon>Nematoda</taxon>
        <taxon>Chromadorea</taxon>
        <taxon>Rhabditida</taxon>
        <taxon>Tylenchina</taxon>
        <taxon>Panagrolaimomorpha</taxon>
        <taxon>Strongyloidoidea</taxon>
        <taxon>Steinernematidae</taxon>
        <taxon>Steinernema</taxon>
    </lineage>
</organism>
<accession>A0A1I8AA41</accession>
<dbReference type="Proteomes" id="UP000095287">
    <property type="component" value="Unplaced"/>
</dbReference>
<dbReference type="WBParaSite" id="L893_g34097.t1">
    <property type="protein sequence ID" value="L893_g34097.t1"/>
    <property type="gene ID" value="L893_g34097"/>
</dbReference>
<proteinExistence type="predicted"/>
<keyword evidence="1" id="KW-1185">Reference proteome</keyword>
<evidence type="ECO:0000313" key="2">
    <source>
        <dbReference type="WBParaSite" id="L893_g34097.t1"/>
    </source>
</evidence>